<reference evidence="1" key="2">
    <citation type="submission" date="2015-06" db="UniProtKB">
        <authorList>
            <consortium name="EnsemblPlants"/>
        </authorList>
    </citation>
    <scope>IDENTIFICATION</scope>
</reference>
<evidence type="ECO:0000313" key="1">
    <source>
        <dbReference type="EnsemblPlants" id="ORUFI06G28120.1"/>
    </source>
</evidence>
<dbReference type="HOGENOM" id="CLU_2871656_0_0_1"/>
<reference evidence="2" key="1">
    <citation type="submission" date="2013-06" db="EMBL/GenBank/DDBJ databases">
        <authorList>
            <person name="Zhao Q."/>
        </authorList>
    </citation>
    <scope>NUCLEOTIDE SEQUENCE</scope>
    <source>
        <strain evidence="2">cv. W1943</strain>
    </source>
</reference>
<evidence type="ECO:0000313" key="2">
    <source>
        <dbReference type="Proteomes" id="UP000008022"/>
    </source>
</evidence>
<dbReference type="Gramene" id="ORUFI06G28120.1">
    <property type="protein sequence ID" value="ORUFI06G28120.1"/>
    <property type="gene ID" value="ORUFI06G28120"/>
</dbReference>
<name>A0A0E0Q257_ORYRU</name>
<sequence length="64" mass="7385">MFCLLLCMELQETPEKSQFTSASDISTRCSRQYFRSRLFQVSNISDMDFPPASNPGPVWLYQGE</sequence>
<organism evidence="1 2">
    <name type="scientific">Oryza rufipogon</name>
    <name type="common">Brownbeard rice</name>
    <name type="synonym">Asian wild rice</name>
    <dbReference type="NCBI Taxonomy" id="4529"/>
    <lineage>
        <taxon>Eukaryota</taxon>
        <taxon>Viridiplantae</taxon>
        <taxon>Streptophyta</taxon>
        <taxon>Embryophyta</taxon>
        <taxon>Tracheophyta</taxon>
        <taxon>Spermatophyta</taxon>
        <taxon>Magnoliopsida</taxon>
        <taxon>Liliopsida</taxon>
        <taxon>Poales</taxon>
        <taxon>Poaceae</taxon>
        <taxon>BOP clade</taxon>
        <taxon>Oryzoideae</taxon>
        <taxon>Oryzeae</taxon>
        <taxon>Oryzinae</taxon>
        <taxon>Oryza</taxon>
    </lineage>
</organism>
<protein>
    <submittedName>
        <fullName evidence="1">Uncharacterized protein</fullName>
    </submittedName>
</protein>
<dbReference type="AlphaFoldDB" id="A0A0E0Q257"/>
<dbReference type="EnsemblPlants" id="ORUFI06G28120.1">
    <property type="protein sequence ID" value="ORUFI06G28120.1"/>
    <property type="gene ID" value="ORUFI06G28120"/>
</dbReference>
<dbReference type="Proteomes" id="UP000008022">
    <property type="component" value="Unassembled WGS sequence"/>
</dbReference>
<accession>A0A0E0Q257</accession>
<proteinExistence type="predicted"/>
<keyword evidence="2" id="KW-1185">Reference proteome</keyword>